<dbReference type="Proteomes" id="UP000250235">
    <property type="component" value="Unassembled WGS sequence"/>
</dbReference>
<accession>A0A2Z7BTP1</accession>
<proteinExistence type="predicted"/>
<organism evidence="2 3">
    <name type="scientific">Dorcoceras hygrometricum</name>
    <dbReference type="NCBI Taxonomy" id="472368"/>
    <lineage>
        <taxon>Eukaryota</taxon>
        <taxon>Viridiplantae</taxon>
        <taxon>Streptophyta</taxon>
        <taxon>Embryophyta</taxon>
        <taxon>Tracheophyta</taxon>
        <taxon>Spermatophyta</taxon>
        <taxon>Magnoliopsida</taxon>
        <taxon>eudicotyledons</taxon>
        <taxon>Gunneridae</taxon>
        <taxon>Pentapetalae</taxon>
        <taxon>asterids</taxon>
        <taxon>lamiids</taxon>
        <taxon>Lamiales</taxon>
        <taxon>Gesneriaceae</taxon>
        <taxon>Didymocarpoideae</taxon>
        <taxon>Trichosporeae</taxon>
        <taxon>Loxocarpinae</taxon>
        <taxon>Dorcoceras</taxon>
    </lineage>
</organism>
<dbReference type="AlphaFoldDB" id="A0A2Z7BTP1"/>
<sequence>MEVEYGLLHDIVVKSLSAKAGSFDVVTTKRFEMMQSPGYAVQLSILLEKLVKAYLGEFVALHPLKVLNNKSVLTYMKKKQAAPQAGEVSKISGDKAEAAAEPKKEKPTKKLMAGSSVALATSHSETSSDADELLLATLALQPEIKKKRRTKRPKLVKPIPAEVEKAASKDLPLPVVRPRAQSV</sequence>
<evidence type="ECO:0000256" key="1">
    <source>
        <dbReference type="SAM" id="MobiDB-lite"/>
    </source>
</evidence>
<gene>
    <name evidence="2" type="ORF">F511_11974</name>
</gene>
<protein>
    <submittedName>
        <fullName evidence="2">Uncharacterized protein</fullName>
    </submittedName>
</protein>
<keyword evidence="3" id="KW-1185">Reference proteome</keyword>
<dbReference type="EMBL" id="KV003165">
    <property type="protein sequence ID" value="KZV37028.1"/>
    <property type="molecule type" value="Genomic_DNA"/>
</dbReference>
<feature type="compositionally biased region" description="Basic and acidic residues" evidence="1">
    <location>
        <begin position="92"/>
        <end position="105"/>
    </location>
</feature>
<evidence type="ECO:0000313" key="2">
    <source>
        <dbReference type="EMBL" id="KZV37028.1"/>
    </source>
</evidence>
<name>A0A2Z7BTP1_9LAMI</name>
<feature type="region of interest" description="Disordered" evidence="1">
    <location>
        <begin position="84"/>
        <end position="115"/>
    </location>
</feature>
<evidence type="ECO:0000313" key="3">
    <source>
        <dbReference type="Proteomes" id="UP000250235"/>
    </source>
</evidence>
<reference evidence="2 3" key="1">
    <citation type="journal article" date="2015" name="Proc. Natl. Acad. Sci. U.S.A.">
        <title>The resurrection genome of Boea hygrometrica: A blueprint for survival of dehydration.</title>
        <authorList>
            <person name="Xiao L."/>
            <person name="Yang G."/>
            <person name="Zhang L."/>
            <person name="Yang X."/>
            <person name="Zhao S."/>
            <person name="Ji Z."/>
            <person name="Zhou Q."/>
            <person name="Hu M."/>
            <person name="Wang Y."/>
            <person name="Chen M."/>
            <person name="Xu Y."/>
            <person name="Jin H."/>
            <person name="Xiao X."/>
            <person name="Hu G."/>
            <person name="Bao F."/>
            <person name="Hu Y."/>
            <person name="Wan P."/>
            <person name="Li L."/>
            <person name="Deng X."/>
            <person name="Kuang T."/>
            <person name="Xiang C."/>
            <person name="Zhu J.K."/>
            <person name="Oliver M.J."/>
            <person name="He Y."/>
        </authorList>
    </citation>
    <scope>NUCLEOTIDE SEQUENCE [LARGE SCALE GENOMIC DNA]</scope>
    <source>
        <strain evidence="3">cv. XS01</strain>
    </source>
</reference>